<organism evidence="2 3">
    <name type="scientific">Parvularcula dongshanensis</name>
    <dbReference type="NCBI Taxonomy" id="1173995"/>
    <lineage>
        <taxon>Bacteria</taxon>
        <taxon>Pseudomonadati</taxon>
        <taxon>Pseudomonadota</taxon>
        <taxon>Alphaproteobacteria</taxon>
        <taxon>Parvularculales</taxon>
        <taxon>Parvularculaceae</taxon>
        <taxon>Parvularcula</taxon>
    </lineage>
</organism>
<dbReference type="PANTHER" id="PTHR48050">
    <property type="entry name" value="STEROL 3-BETA-GLUCOSYLTRANSFERASE"/>
    <property type="match status" value="1"/>
</dbReference>
<reference evidence="2 3" key="1">
    <citation type="submission" date="2020-08" db="EMBL/GenBank/DDBJ databases">
        <title>Genomic Encyclopedia of Type Strains, Phase IV (KMG-IV): sequencing the most valuable type-strain genomes for metagenomic binning, comparative biology and taxonomic classification.</title>
        <authorList>
            <person name="Goeker M."/>
        </authorList>
    </citation>
    <scope>NUCLEOTIDE SEQUENCE [LARGE SCALE GENOMIC DNA]</scope>
    <source>
        <strain evidence="2 3">DSM 102850</strain>
    </source>
</reference>
<evidence type="ECO:0000259" key="1">
    <source>
        <dbReference type="Pfam" id="PF06722"/>
    </source>
</evidence>
<dbReference type="Gene3D" id="3.40.50.2000">
    <property type="entry name" value="Glycogen Phosphorylase B"/>
    <property type="match status" value="2"/>
</dbReference>
<dbReference type="GO" id="GO:0016758">
    <property type="term" value="F:hexosyltransferase activity"/>
    <property type="evidence" value="ECO:0007669"/>
    <property type="project" value="UniProtKB-ARBA"/>
</dbReference>
<feature type="domain" description="Erythromycin biosynthesis protein CIII-like C-terminal" evidence="1">
    <location>
        <begin position="309"/>
        <end position="404"/>
    </location>
</feature>
<dbReference type="Pfam" id="PF06722">
    <property type="entry name" value="EryCIII-like_C"/>
    <property type="match status" value="1"/>
</dbReference>
<dbReference type="InterPro" id="IPR002213">
    <property type="entry name" value="UDP_glucos_trans"/>
</dbReference>
<keyword evidence="2" id="KW-0808">Transferase</keyword>
<dbReference type="PANTHER" id="PTHR48050:SF13">
    <property type="entry name" value="STEROL 3-BETA-GLUCOSYLTRANSFERASE UGT80A2"/>
    <property type="match status" value="1"/>
</dbReference>
<gene>
    <name evidence="2" type="ORF">GGQ59_001973</name>
</gene>
<dbReference type="GO" id="GO:0008194">
    <property type="term" value="F:UDP-glycosyltransferase activity"/>
    <property type="evidence" value="ECO:0007669"/>
    <property type="project" value="InterPro"/>
</dbReference>
<dbReference type="RefSeq" id="WP_183818045.1">
    <property type="nucleotide sequence ID" value="NZ_JACHOB010000004.1"/>
</dbReference>
<dbReference type="CDD" id="cd03784">
    <property type="entry name" value="GT1_Gtf-like"/>
    <property type="match status" value="1"/>
</dbReference>
<evidence type="ECO:0000313" key="2">
    <source>
        <dbReference type="EMBL" id="MBB4659436.1"/>
    </source>
</evidence>
<protein>
    <submittedName>
        <fullName evidence="2">UDP:flavonoid glycosyltransferase YjiC (YdhE family)</fullName>
    </submittedName>
</protein>
<evidence type="ECO:0000313" key="3">
    <source>
        <dbReference type="Proteomes" id="UP000563524"/>
    </source>
</evidence>
<proteinExistence type="predicted"/>
<dbReference type="InterPro" id="IPR050426">
    <property type="entry name" value="Glycosyltransferase_28"/>
</dbReference>
<keyword evidence="3" id="KW-1185">Reference proteome</keyword>
<dbReference type="AlphaFoldDB" id="A0A840I351"/>
<dbReference type="Proteomes" id="UP000563524">
    <property type="component" value="Unassembled WGS sequence"/>
</dbReference>
<dbReference type="SUPFAM" id="SSF53756">
    <property type="entry name" value="UDP-Glycosyltransferase/glycogen phosphorylase"/>
    <property type="match status" value="1"/>
</dbReference>
<name>A0A840I351_9PROT</name>
<accession>A0A840I351</accession>
<comment type="caution">
    <text evidence="2">The sequence shown here is derived from an EMBL/GenBank/DDBJ whole genome shotgun (WGS) entry which is preliminary data.</text>
</comment>
<dbReference type="GO" id="GO:0017000">
    <property type="term" value="P:antibiotic biosynthetic process"/>
    <property type="evidence" value="ECO:0007669"/>
    <property type="project" value="UniProtKB-ARBA"/>
</dbReference>
<sequence>MPGERIVLATIGSLGDLYPFLAIGRALAERGARPVIAGAESHMRFVEAAGLEGAPIYPDIETYVQAAGYEDFESWTERAAGDPDFLLREGALRFLPQSAAALDRIAEGADGVVGSSLAFAAPMVAERRGLPFVAAVLSPMLLFLTNDPPTLPGLPPLARKPRTPLHRRWNDLIRTIVALEMRRRFGRDLKRTRRDLGLEGSGAVPLFAFGRSGPARLGLFSPQLLAADARLPAEMNVTGYCWRQSREPMPEGLSRFLDDGPPPLVFSLGSFAVFAERGFYERSVEAARRLGRRAVLLTGMERPVRPVAGDDVYVADYAPHEDVFPRAAAVIHHGGVGTSARALAAGVPQLVVPHLGDQWDNAARLERLGLALSLDHEDYKVEAAAGRLATLTKDLRYAEAAREQASIVGREDGAGTAAEEILARLARRPAA</sequence>
<dbReference type="EMBL" id="JACHOB010000004">
    <property type="protein sequence ID" value="MBB4659436.1"/>
    <property type="molecule type" value="Genomic_DNA"/>
</dbReference>
<dbReference type="InterPro" id="IPR010610">
    <property type="entry name" value="EryCIII-like_C"/>
</dbReference>